<evidence type="ECO:0000313" key="1">
    <source>
        <dbReference type="EMBL" id="RGE62385.1"/>
    </source>
</evidence>
<keyword evidence="2" id="KW-1185">Reference proteome</keyword>
<dbReference type="RefSeq" id="WP_117544175.1">
    <property type="nucleotide sequence ID" value="NZ_JBKUNB010000018.1"/>
</dbReference>
<dbReference type="AlphaFoldDB" id="A0A3E3I7H7"/>
<reference evidence="1" key="1">
    <citation type="submission" date="2018-08" db="EMBL/GenBank/DDBJ databases">
        <title>A genome reference for cultivated species of the human gut microbiota.</title>
        <authorList>
            <person name="Zou Y."/>
            <person name="Xue W."/>
            <person name="Luo G."/>
        </authorList>
    </citation>
    <scope>NUCLEOTIDE SEQUENCE [LARGE SCALE GENOMIC DNA]</scope>
    <source>
        <strain evidence="1">TF05-5AC</strain>
    </source>
</reference>
<organism evidence="1 2">
    <name type="scientific">Eisenbergiella massiliensis</name>
    <dbReference type="NCBI Taxonomy" id="1720294"/>
    <lineage>
        <taxon>Bacteria</taxon>
        <taxon>Bacillati</taxon>
        <taxon>Bacillota</taxon>
        <taxon>Clostridia</taxon>
        <taxon>Lachnospirales</taxon>
        <taxon>Lachnospiraceae</taxon>
        <taxon>Eisenbergiella</taxon>
    </lineage>
</organism>
<dbReference type="GeneID" id="97986663"/>
<comment type="caution">
    <text evidence="1">The sequence shown here is derived from an EMBL/GenBank/DDBJ whole genome shotgun (WGS) entry which is preliminary data.</text>
</comment>
<proteinExistence type="predicted"/>
<dbReference type="Proteomes" id="UP000260812">
    <property type="component" value="Unassembled WGS sequence"/>
</dbReference>
<protein>
    <recommendedName>
        <fullName evidence="3">Trimethylamine corrinoid protein 2</fullName>
    </recommendedName>
</protein>
<dbReference type="Gene3D" id="3.20.20.210">
    <property type="match status" value="1"/>
</dbReference>
<name>A0A3E3I7H7_9FIRM</name>
<accession>A0A3E3I7H7</accession>
<dbReference type="InterPro" id="IPR038071">
    <property type="entry name" value="UROD/MetE-like_sf"/>
</dbReference>
<dbReference type="EMBL" id="QVLV01000004">
    <property type="protein sequence ID" value="RGE62385.1"/>
    <property type="molecule type" value="Genomic_DNA"/>
</dbReference>
<evidence type="ECO:0008006" key="3">
    <source>
        <dbReference type="Google" id="ProtNLM"/>
    </source>
</evidence>
<gene>
    <name evidence="1" type="ORF">DXC51_07165</name>
</gene>
<sequence length="356" mass="40809">MSIKFGKDDWDRIKETYDSWWNRTLERPAIKLTLQQEAPCTSSIPLLSQANCHRLDISPEDVVERINAHLEQQEYLGDAFPMVNFDVFGPGVLAAFLGATLDNSSGNVWFHPTEELELSEMHFEYQPDNLWFNRIKDIYGAGIRKWKGNVLMGMPDLGGIMDIVATLRGSENLLYDLYDEPEEVKRVSREIQELWLRYYKELNEILQPVNPGYSDWSGLYCSEPSYVVQCDFSYMISPDMFREFVADDLTQLCTLLPHTLYHLDGKGELPHLPQIAAIRQLDAIQWCPGDGAPRTMEWPEVYRQIRQAGKNIHVLGARKDFDSIAKDIGAKGLYLNLSAPASAKDEYVSFLNKYLP</sequence>
<evidence type="ECO:0000313" key="2">
    <source>
        <dbReference type="Proteomes" id="UP000260812"/>
    </source>
</evidence>